<keyword evidence="6" id="KW-0175">Coiled coil</keyword>
<feature type="compositionally biased region" description="Basic and acidic residues" evidence="10">
    <location>
        <begin position="1391"/>
        <end position="1408"/>
    </location>
</feature>
<evidence type="ECO:0000256" key="6">
    <source>
        <dbReference type="ARBA" id="ARBA00023054"/>
    </source>
</evidence>
<feature type="compositionally biased region" description="Basic and acidic residues" evidence="10">
    <location>
        <begin position="1713"/>
        <end position="1743"/>
    </location>
</feature>
<feature type="compositionally biased region" description="Basic and acidic residues" evidence="10">
    <location>
        <begin position="1419"/>
        <end position="1430"/>
    </location>
</feature>
<reference evidence="12" key="2">
    <citation type="submission" date="2025-09" db="UniProtKB">
        <authorList>
            <consortium name="Ensembl"/>
        </authorList>
    </citation>
    <scope>IDENTIFICATION</scope>
</reference>
<feature type="compositionally biased region" description="Basic and acidic residues" evidence="10">
    <location>
        <begin position="2211"/>
        <end position="2241"/>
    </location>
</feature>
<feature type="region of interest" description="Disordered" evidence="10">
    <location>
        <begin position="2423"/>
        <end position="2445"/>
    </location>
</feature>
<feature type="region of interest" description="Disordered" evidence="10">
    <location>
        <begin position="685"/>
        <end position="720"/>
    </location>
</feature>
<feature type="compositionally biased region" description="Basic and acidic residues" evidence="10">
    <location>
        <begin position="1318"/>
        <end position="1358"/>
    </location>
</feature>
<feature type="compositionally biased region" description="Basic and acidic residues" evidence="10">
    <location>
        <begin position="2383"/>
        <end position="2393"/>
    </location>
</feature>
<feature type="compositionally biased region" description="Polar residues" evidence="10">
    <location>
        <begin position="909"/>
        <end position="943"/>
    </location>
</feature>
<feature type="compositionally biased region" description="Basic and acidic residues" evidence="10">
    <location>
        <begin position="1443"/>
        <end position="1507"/>
    </location>
</feature>
<evidence type="ECO:0000256" key="7">
    <source>
        <dbReference type="ARBA" id="ARBA00023175"/>
    </source>
</evidence>
<dbReference type="GeneTree" id="ENSGT00940000162838"/>
<evidence type="ECO:0000256" key="9">
    <source>
        <dbReference type="PROSITE-ProRule" id="PRU00283"/>
    </source>
</evidence>
<evidence type="ECO:0000259" key="11">
    <source>
        <dbReference type="PROSITE" id="PS50067"/>
    </source>
</evidence>
<dbReference type="FunFam" id="2.60.200.20:FF:000005">
    <property type="entry name" value="Kinesin family member 16B"/>
    <property type="match status" value="1"/>
</dbReference>
<dbReference type="Proteomes" id="UP000472277">
    <property type="component" value="Chromosome 18"/>
</dbReference>
<dbReference type="InterPro" id="IPR036961">
    <property type="entry name" value="Kinesin_motor_dom_sf"/>
</dbReference>
<proteinExistence type="inferred from homology"/>
<dbReference type="Pfam" id="PF00498">
    <property type="entry name" value="FHA"/>
    <property type="match status" value="1"/>
</dbReference>
<dbReference type="SUPFAM" id="SSF52540">
    <property type="entry name" value="P-loop containing nucleoside triphosphate hydrolases"/>
    <property type="match status" value="1"/>
</dbReference>
<keyword evidence="13" id="KW-1185">Reference proteome</keyword>
<dbReference type="GO" id="GO:0007018">
    <property type="term" value="P:microtubule-based movement"/>
    <property type="evidence" value="ECO:0007669"/>
    <property type="project" value="InterPro"/>
</dbReference>
<protein>
    <submittedName>
        <fullName evidence="12">Uncharacterized LOC115153551</fullName>
    </submittedName>
</protein>
<feature type="compositionally biased region" description="Basic and acidic residues" evidence="10">
    <location>
        <begin position="1763"/>
        <end position="1793"/>
    </location>
</feature>
<feature type="compositionally biased region" description="Basic and acidic residues" evidence="10">
    <location>
        <begin position="1861"/>
        <end position="1890"/>
    </location>
</feature>
<dbReference type="GO" id="GO:0005524">
    <property type="term" value="F:ATP binding"/>
    <property type="evidence" value="ECO:0007669"/>
    <property type="project" value="UniProtKB-UniRule"/>
</dbReference>
<feature type="region of interest" description="Disordered" evidence="10">
    <location>
        <begin position="1519"/>
        <end position="1580"/>
    </location>
</feature>
<feature type="compositionally biased region" description="Basic and acidic residues" evidence="10">
    <location>
        <begin position="1935"/>
        <end position="1954"/>
    </location>
</feature>
<keyword evidence="2" id="KW-0963">Cytoplasm</keyword>
<feature type="compositionally biased region" description="Basic and acidic residues" evidence="10">
    <location>
        <begin position="2258"/>
        <end position="2324"/>
    </location>
</feature>
<dbReference type="InterPro" id="IPR008984">
    <property type="entry name" value="SMAD_FHA_dom_sf"/>
</dbReference>
<feature type="compositionally biased region" description="Basic and acidic residues" evidence="10">
    <location>
        <begin position="971"/>
        <end position="997"/>
    </location>
</feature>
<reference evidence="12" key="1">
    <citation type="submission" date="2025-08" db="UniProtKB">
        <authorList>
            <consortium name="Ensembl"/>
        </authorList>
    </citation>
    <scope>IDENTIFICATION</scope>
</reference>
<evidence type="ECO:0000256" key="8">
    <source>
        <dbReference type="ARBA" id="ARBA00023212"/>
    </source>
</evidence>
<dbReference type="InParanoid" id="A0A674BEM3"/>
<feature type="compositionally biased region" description="Basic and acidic residues" evidence="10">
    <location>
        <begin position="1612"/>
        <end position="1654"/>
    </location>
</feature>
<dbReference type="GO" id="GO:0005737">
    <property type="term" value="C:cytoplasm"/>
    <property type="evidence" value="ECO:0007669"/>
    <property type="project" value="UniProtKB-ARBA"/>
</dbReference>
<feature type="compositionally biased region" description="Basic and acidic residues" evidence="10">
    <location>
        <begin position="2085"/>
        <end position="2115"/>
    </location>
</feature>
<feature type="region of interest" description="Disordered" evidence="10">
    <location>
        <begin position="1318"/>
        <end position="1507"/>
    </location>
</feature>
<dbReference type="PROSITE" id="PS50067">
    <property type="entry name" value="KINESIN_MOTOR_2"/>
    <property type="match status" value="1"/>
</dbReference>
<feature type="compositionally biased region" description="Basic and acidic residues" evidence="10">
    <location>
        <begin position="1270"/>
        <end position="1290"/>
    </location>
</feature>
<feature type="compositionally biased region" description="Basic and acidic residues" evidence="10">
    <location>
        <begin position="1519"/>
        <end position="1579"/>
    </location>
</feature>
<evidence type="ECO:0000256" key="10">
    <source>
        <dbReference type="SAM" id="MobiDB-lite"/>
    </source>
</evidence>
<comment type="similarity">
    <text evidence="9">Belongs to the TRAFAC class myosin-kinesin ATPase superfamily. Kinesin family.</text>
</comment>
<keyword evidence="8" id="KW-0206">Cytoskeleton</keyword>
<dbReference type="Gene3D" id="3.40.850.10">
    <property type="entry name" value="Kinesin motor domain"/>
    <property type="match status" value="1"/>
</dbReference>
<feature type="region of interest" description="Disordered" evidence="10">
    <location>
        <begin position="2034"/>
        <end position="2127"/>
    </location>
</feature>
<dbReference type="Ensembl" id="ENSSTUT00000073760.1">
    <property type="protein sequence ID" value="ENSSTUP00000069431.1"/>
    <property type="gene ID" value="ENSSTUG00000030485.1"/>
</dbReference>
<feature type="compositionally biased region" description="Basic and acidic residues" evidence="10">
    <location>
        <begin position="2358"/>
        <end position="2370"/>
    </location>
</feature>
<feature type="region of interest" description="Disordered" evidence="10">
    <location>
        <begin position="2358"/>
        <end position="2393"/>
    </location>
</feature>
<feature type="region of interest" description="Disordered" evidence="10">
    <location>
        <begin position="1599"/>
        <end position="1954"/>
    </location>
</feature>
<dbReference type="PANTHER" id="PTHR47117">
    <property type="entry name" value="STAR-RELATED LIPID TRANSFER PROTEIN 9"/>
    <property type="match status" value="1"/>
</dbReference>
<dbReference type="InterPro" id="IPR019821">
    <property type="entry name" value="Kinesin_motor_CS"/>
</dbReference>
<keyword evidence="7 9" id="KW-0505">Motor protein</keyword>
<name>A0A674BEM3_SALTR</name>
<feature type="compositionally biased region" description="Basic and acidic residues" evidence="10">
    <location>
        <begin position="2039"/>
        <end position="2077"/>
    </location>
</feature>
<evidence type="ECO:0000256" key="2">
    <source>
        <dbReference type="ARBA" id="ARBA00022490"/>
    </source>
</evidence>
<dbReference type="PANTHER" id="PTHR47117:SF8">
    <property type="entry name" value="KINESIN FAMILY MEMBER 16B"/>
    <property type="match status" value="1"/>
</dbReference>
<sequence>MASVRVAVRVRPLMKREKEMSATVIIHMEGSTTSIDCNKKHLSKGTPGTGLKDRGRQSFTYDFSYDSTDVGSPNFVPQEKVFKDLGCDVLEAAFDGYNACVFAYGQTGSGKSHTMMGSPGDIGLIPRICEDLFCQISEKSQGDGASFRTEVSYLEIYNERVQDLLTTKKSPENGSGLKVREHPKDGPYVEDLSKHLVQNYRDIEKLLHAGKAKRTTSSTGMNDVSSRSHAIFTINFTQARFDAELPCEMVSKIHLVDLAGSERADATCATGARLKEGANINKSLVTLGIVISALADIIGALGRDGGGSHKGKRKKPLFIPYRDSVLTWLLKDSLGGNSKTIMIATLSPADVNYSDTLSTLHYANRAKNIVNKPTVNEESSVTVIRKLQEEIVRLKGLVEKNNQARLSPQDLSKTLKVEEELHKNEVKVLELTREWTNKWGETQNILKEGTVALRKQGIGVVMDSKLPHLIGINDDLLSTGIILYHLKEGSTLVGRDEASSNPDIVLHGAGLLDEHCVFENRDGVVTLIPQTGALCSVNQLETTLPCQLTQGAVIQLGRGTIFRFNHPKEAAHLREQHKSGLLSSLSLTDFSRLFHPGMDVFAVAGENGESRQQRSSVHSPQLQTCTGMTEAMLMEAPVSVSRHPSACNAVPLQIGAGAPQHLQAVSSLHAGVNRWSFGVPEGRERPCSITNEESQRRARASPVHRTGTPTLTSDPTLTPTALERDSLQQGLEGEEVEEWDSCHQSGSGVGVSDRWLEGALPLRRAREEGGLYWGEEAWSGPGARDKERNRALQQTPVLLVQQADVCTVGPEGLPGPANKSPVLSGLPDGCRVLGGVLATDCCRRDLSRAGARYRGPAGTSLGTAVSYLQRGDGGGIDWWTEERTDRAHLPQASSSSTYTQTSLSRFDTHTPSVSQLDNHSQATHTASLSQIDTHNDSQATHTATRQDRHRRSQAVRGLPLEALEGQFSRVMMDRSRTTVKGHRENDKEGEAGARSEEVEQNFRLGALVSRVFREEEERKEEELEEENLFSVSGLSAVVRRVCQISGIGAEQELDSLGEEVSGMGSLVSRGLSWMFPDIGCLLRSSTPRILQQVWDGTGVLQPAAGGGASSLQPGAGGGASSNWSSQVVSIVRENQVLSVVKDSQVFSLVRESHVYSLVRDSQVFSMVSELPFVHHISTELTQDFGIIHTELTQVLQPVASTGLQQKAIDLNTTPEIKLPLVHNTVLSTVTSLYPAHNTIEFANKRNTGKEVDWRAEELSPIRELACTSEQEGREEALAKSEEPSPSRELECSLEQAGGEEAQAMSEEQRPIRELACTSEHDGGDEALAKSEKPSPFREVECTSEQEAKEEDKSEEQCPIRELACSSEQEGREEALPKLEEQSPVRELALTSEHEGGQEALAKSKEQSPIRELPCTSENKGGEEALAKSEEPSPIIEVEYTSEQEGREEALAKSEERSPIREQCTTEHQDGEEALAKSEEPSPIRELECTSEHEGGEEALAKSKEQSPIRELVCTTANKGGEEALAKSEERSPIREQCTTEHQDGEEALAKSEEPSPFREVECTSEQEAKEEDKLEEQSTIRELACTTEIKGGEEALAKLEEQSPIRELACTSEHDGGDEALAKSERTSPIREVECTSEQEAKEEALAKLEEQSPIREQQCTTEHQDGEEALAKSEEPSPIRELECTLEDREEALAVSEEQMPIKELACTSENKGGEEALAKSEEPSPNREVEYTSEQEGREEALAISEEQSPIRELACTSENKGGEEVLAKSEEPSPIREVEYTSEQEGREEALAFSEEQSPIRELPCTSEHDGGDEALAKSERTSPIREVECTSEQEAKEEALAKLEEQSPIREQQCTTEHQDGEEALAKSKEPSPIREVECTSEHDGGEEALANSKEQSTIRELACTTVNKGGQEALAKSEERSPIREQQCTSEHEGGEEALPKLEEQSPVRELECISEQEGREEALAKSEEPSPIRELKCTLEQEGGEEALAISEEQIPIRELAYTSEHEGGEEALAKLTEQSTIRELACTTANKGGEEALAKSEEPSPIREVEKTSEQEGREEALPKLEEQSPIRELACTSEHDGGDEALAKSERTSPIREMECTSEHDGGEEALANSKEQSTIRELVCTSEHDGGEEALANLKEQSTIRELPCTTANKVGEEALAKSEEPSPIRELECTLEGREEALAISEEQSPIRELPCTSENKGGEEALAKSEEPSPIREVEYTLEQEGREEALAISEEQSPIRELPCTSEHDGRDEALAKSEKTSPIREVECTSEQEAKEEDKLEEQSPVRELEYTSEQEGREEALAKSEEPSPIRELKCTLEQEGGEEALAISEEQIPIRELACTSEHDGGEEALAKSEEQSPITELEFTSEQEGRGEVLVKSEEQSITKEALWPSKDQIEIMEDQRCVTCGAKSTKSQAPPEQHNNTSSTSPENIFIPGHGNQRTDDVQVYYGSLVEFPGALVKLQSLPVSTLLGCLQSVLPSVFTSRRLLALYWLGVANCSQPHPHLALVLLLESCLYALTFDPDMPDQTTSLTVFHHLPLLQVKEILVGFGGQSLHLKASSEECVLTLYTHSQTLTQALTHTLLGVLCPGDQRVSQHPLLMENLMVLSLDWKAQAPDLLLNAELRLSGQFHKTLADLVYLVHGNMNRLLRQKPHLGEVRLLLYTSVGVITTPDPRPDPWAQLLLTDTHLGLVQEDTVFHLVPLLSRQAQFKGVTLRCLSDVRCVIVRDGVGCSTSVGGDGAGDEGGATRLDIILSQDWRTRKERPGGHPERGAEADGSAVGVVAGASVLSAASNSCPPPQQAEVWKLHFSCSSEAACLINHLSNV</sequence>
<dbReference type="GO" id="GO:0005856">
    <property type="term" value="C:cytoskeleton"/>
    <property type="evidence" value="ECO:0007669"/>
    <property type="project" value="UniProtKB-SubCell"/>
</dbReference>
<dbReference type="PRINTS" id="PR00380">
    <property type="entry name" value="KINESINHEAVY"/>
</dbReference>
<feature type="region of interest" description="Disordered" evidence="10">
    <location>
        <begin position="2193"/>
        <end position="2324"/>
    </location>
</feature>
<feature type="compositionally biased region" description="Polar residues" evidence="10">
    <location>
        <begin position="2423"/>
        <end position="2444"/>
    </location>
</feature>
<evidence type="ECO:0000256" key="5">
    <source>
        <dbReference type="ARBA" id="ARBA00022840"/>
    </source>
</evidence>
<dbReference type="SUPFAM" id="SSF49879">
    <property type="entry name" value="SMAD/FHA domain"/>
    <property type="match status" value="1"/>
</dbReference>
<dbReference type="PROSITE" id="PS00411">
    <property type="entry name" value="KINESIN_MOTOR_1"/>
    <property type="match status" value="1"/>
</dbReference>
<accession>A0A674BEM3</accession>
<dbReference type="Pfam" id="PF00225">
    <property type="entry name" value="Kinesin"/>
    <property type="match status" value="1"/>
</dbReference>
<evidence type="ECO:0000256" key="1">
    <source>
        <dbReference type="ARBA" id="ARBA00004245"/>
    </source>
</evidence>
<dbReference type="InterPro" id="IPR027417">
    <property type="entry name" value="P-loop_NTPase"/>
</dbReference>
<keyword evidence="5 9" id="KW-0067">ATP-binding</keyword>
<feature type="region of interest" description="Disordered" evidence="10">
    <location>
        <begin position="1268"/>
        <end position="1291"/>
    </location>
</feature>
<feature type="compositionally biased region" description="Basic and acidic residues" evidence="10">
    <location>
        <begin position="1810"/>
        <end position="1852"/>
    </location>
</feature>
<evidence type="ECO:0000313" key="12">
    <source>
        <dbReference type="Ensembl" id="ENSSTUP00000069431.1"/>
    </source>
</evidence>
<organism evidence="12 13">
    <name type="scientific">Salmo trutta</name>
    <name type="common">Brown trout</name>
    <dbReference type="NCBI Taxonomy" id="8032"/>
    <lineage>
        <taxon>Eukaryota</taxon>
        <taxon>Metazoa</taxon>
        <taxon>Chordata</taxon>
        <taxon>Craniata</taxon>
        <taxon>Vertebrata</taxon>
        <taxon>Euteleostomi</taxon>
        <taxon>Actinopterygii</taxon>
        <taxon>Neopterygii</taxon>
        <taxon>Teleostei</taxon>
        <taxon>Protacanthopterygii</taxon>
        <taxon>Salmoniformes</taxon>
        <taxon>Salmonidae</taxon>
        <taxon>Salmoninae</taxon>
        <taxon>Salmo</taxon>
    </lineage>
</organism>
<feature type="compositionally biased region" description="Polar residues" evidence="10">
    <location>
        <begin position="2371"/>
        <end position="2382"/>
    </location>
</feature>
<feature type="domain" description="Kinesin motor" evidence="11">
    <location>
        <begin position="3"/>
        <end position="369"/>
    </location>
</feature>
<gene>
    <name evidence="12" type="primary">LOC115153551</name>
</gene>
<dbReference type="InterPro" id="IPR001752">
    <property type="entry name" value="Kinesin_motor_dom"/>
</dbReference>
<feature type="compositionally biased region" description="Low complexity" evidence="10">
    <location>
        <begin position="706"/>
        <end position="720"/>
    </location>
</feature>
<feature type="region of interest" description="Disordered" evidence="10">
    <location>
        <begin position="887"/>
        <end position="998"/>
    </location>
</feature>
<evidence type="ECO:0000313" key="13">
    <source>
        <dbReference type="Proteomes" id="UP000472277"/>
    </source>
</evidence>
<feature type="compositionally biased region" description="Basic and acidic residues" evidence="10">
    <location>
        <begin position="1663"/>
        <end position="1688"/>
    </location>
</feature>
<feature type="compositionally biased region" description="Low complexity" evidence="10">
    <location>
        <begin position="893"/>
        <end position="904"/>
    </location>
</feature>
<keyword evidence="4 9" id="KW-0547">Nucleotide-binding</keyword>
<evidence type="ECO:0000256" key="3">
    <source>
        <dbReference type="ARBA" id="ARBA00022553"/>
    </source>
</evidence>
<keyword evidence="3" id="KW-0597">Phosphoprotein</keyword>
<feature type="binding site" evidence="9">
    <location>
        <begin position="105"/>
        <end position="112"/>
    </location>
    <ligand>
        <name>ATP</name>
        <dbReference type="ChEBI" id="CHEBI:30616"/>
    </ligand>
</feature>
<evidence type="ECO:0000256" key="4">
    <source>
        <dbReference type="ARBA" id="ARBA00022741"/>
    </source>
</evidence>
<feature type="region of interest" description="Disordered" evidence="10">
    <location>
        <begin position="1960"/>
        <end position="1979"/>
    </location>
</feature>
<comment type="subcellular location">
    <subcellularLocation>
        <location evidence="1">Cytoplasm</location>
        <location evidence="1">Cytoskeleton</location>
    </subcellularLocation>
</comment>
<dbReference type="Gene3D" id="2.60.200.20">
    <property type="match status" value="1"/>
</dbReference>
<dbReference type="InterPro" id="IPR000253">
    <property type="entry name" value="FHA_dom"/>
</dbReference>
<feature type="compositionally biased region" description="Basic and acidic residues" evidence="10">
    <location>
        <begin position="1368"/>
        <end position="1383"/>
    </location>
</feature>
<dbReference type="FunFam" id="3.40.850.10:FF:000021">
    <property type="entry name" value="kinesin-like protein KIF16B isoform X1"/>
    <property type="match status" value="1"/>
</dbReference>
<dbReference type="GO" id="GO:0008017">
    <property type="term" value="F:microtubule binding"/>
    <property type="evidence" value="ECO:0007669"/>
    <property type="project" value="InterPro"/>
</dbReference>
<dbReference type="GO" id="GO:0003777">
    <property type="term" value="F:microtubule motor activity"/>
    <property type="evidence" value="ECO:0007669"/>
    <property type="project" value="InterPro"/>
</dbReference>
<dbReference type="SMART" id="SM00129">
    <property type="entry name" value="KISc"/>
    <property type="match status" value="1"/>
</dbReference>